<dbReference type="Proteomes" id="UP000324973">
    <property type="component" value="Unassembled WGS sequence"/>
</dbReference>
<comment type="caution">
    <text evidence="8">The sequence shown here is derived from an EMBL/GenBank/DDBJ whole genome shotgun (WGS) entry which is preliminary data.</text>
</comment>
<proteinExistence type="inferred from homology"/>
<sequence>MHDCVGAMLVRDGRVLLGLRSADAAWLAGAWDIFGGHIEAGESPEDALRRELREELGVRAGALHPLGELTGDAPEAWRLRVFALHDWAGQPLAQPAGGHDAVRWCTLEEARTRLLGAHPGFATLLEQALRPRHAASIDPNPHIHTGTPR</sequence>
<dbReference type="GO" id="GO:0005737">
    <property type="term" value="C:cytoplasm"/>
    <property type="evidence" value="ECO:0007669"/>
    <property type="project" value="TreeGrafter"/>
</dbReference>
<keyword evidence="3" id="KW-0479">Metal-binding</keyword>
<dbReference type="EMBL" id="VTFT01000001">
    <property type="protein sequence ID" value="TYT27079.1"/>
    <property type="molecule type" value="Genomic_DNA"/>
</dbReference>
<keyword evidence="9" id="KW-1185">Reference proteome</keyword>
<evidence type="ECO:0000256" key="3">
    <source>
        <dbReference type="ARBA" id="ARBA00022723"/>
    </source>
</evidence>
<evidence type="ECO:0000256" key="1">
    <source>
        <dbReference type="ARBA" id="ARBA00001946"/>
    </source>
</evidence>
<comment type="similarity">
    <text evidence="2 6">Belongs to the Nudix hydrolase family.</text>
</comment>
<keyword evidence="5" id="KW-0460">Magnesium</keyword>
<evidence type="ECO:0000256" key="2">
    <source>
        <dbReference type="ARBA" id="ARBA00005582"/>
    </source>
</evidence>
<dbReference type="InterPro" id="IPR000086">
    <property type="entry name" value="NUDIX_hydrolase_dom"/>
</dbReference>
<accession>A0A5D4XR89</accession>
<dbReference type="RefSeq" id="WP_149103633.1">
    <property type="nucleotide sequence ID" value="NZ_VTFT01000001.1"/>
</dbReference>
<dbReference type="OrthoDB" id="9787476at2"/>
<dbReference type="PROSITE" id="PS51462">
    <property type="entry name" value="NUDIX"/>
    <property type="match status" value="1"/>
</dbReference>
<dbReference type="GO" id="GO:0016818">
    <property type="term" value="F:hydrolase activity, acting on acid anhydrides, in phosphorus-containing anhydrides"/>
    <property type="evidence" value="ECO:0007669"/>
    <property type="project" value="TreeGrafter"/>
</dbReference>
<gene>
    <name evidence="8" type="ORF">FZO89_12875</name>
</gene>
<evidence type="ECO:0000313" key="8">
    <source>
        <dbReference type="EMBL" id="TYT27079.1"/>
    </source>
</evidence>
<feature type="domain" description="Nudix hydrolase" evidence="7">
    <location>
        <begin position="1"/>
        <end position="128"/>
    </location>
</feature>
<evidence type="ECO:0000313" key="9">
    <source>
        <dbReference type="Proteomes" id="UP000324973"/>
    </source>
</evidence>
<dbReference type="SUPFAM" id="SSF55811">
    <property type="entry name" value="Nudix"/>
    <property type="match status" value="1"/>
</dbReference>
<protein>
    <submittedName>
        <fullName evidence="8">NUDIX domain-containing protein</fullName>
    </submittedName>
</protein>
<dbReference type="AlphaFoldDB" id="A0A5D4XR89"/>
<dbReference type="InterPro" id="IPR015797">
    <property type="entry name" value="NUDIX_hydrolase-like_dom_sf"/>
</dbReference>
<dbReference type="Pfam" id="PF00293">
    <property type="entry name" value="NUDIX"/>
    <property type="match status" value="1"/>
</dbReference>
<dbReference type="PANTHER" id="PTHR43758:SF8">
    <property type="entry name" value="8-OXO-DGTP DIPHOSPHATASE YTKD-RELATED"/>
    <property type="match status" value="1"/>
</dbReference>
<comment type="cofactor">
    <cofactor evidence="1">
        <name>Mg(2+)</name>
        <dbReference type="ChEBI" id="CHEBI:18420"/>
    </cofactor>
</comment>
<name>A0A5D4XR89_9GAMM</name>
<dbReference type="PRINTS" id="PR00502">
    <property type="entry name" value="NUDIXFAMILY"/>
</dbReference>
<dbReference type="InterPro" id="IPR020476">
    <property type="entry name" value="Nudix_hydrolase"/>
</dbReference>
<reference evidence="8 9" key="1">
    <citation type="submission" date="2019-08" db="EMBL/GenBank/DDBJ databases">
        <title>Luteimonas viscosus sp. nov., isolated from soil of a sunflower field.</title>
        <authorList>
            <person name="Jianli Z."/>
            <person name="Ying Z."/>
        </authorList>
    </citation>
    <scope>NUCLEOTIDE SEQUENCE [LARGE SCALE GENOMIC DNA]</scope>
    <source>
        <strain evidence="8 9">XBU10</strain>
    </source>
</reference>
<evidence type="ECO:0000256" key="6">
    <source>
        <dbReference type="RuleBase" id="RU003476"/>
    </source>
</evidence>
<evidence type="ECO:0000256" key="5">
    <source>
        <dbReference type="ARBA" id="ARBA00022842"/>
    </source>
</evidence>
<dbReference type="InterPro" id="IPR020084">
    <property type="entry name" value="NUDIX_hydrolase_CS"/>
</dbReference>
<keyword evidence="4 6" id="KW-0378">Hydrolase</keyword>
<organism evidence="8 9">
    <name type="scientific">Luteimonas viscosa</name>
    <dbReference type="NCBI Taxonomy" id="1132694"/>
    <lineage>
        <taxon>Bacteria</taxon>
        <taxon>Pseudomonadati</taxon>
        <taxon>Pseudomonadota</taxon>
        <taxon>Gammaproteobacteria</taxon>
        <taxon>Lysobacterales</taxon>
        <taxon>Lysobacteraceae</taxon>
        <taxon>Luteimonas</taxon>
    </lineage>
</organism>
<evidence type="ECO:0000259" key="7">
    <source>
        <dbReference type="PROSITE" id="PS51462"/>
    </source>
</evidence>
<dbReference type="PROSITE" id="PS00893">
    <property type="entry name" value="NUDIX_BOX"/>
    <property type="match status" value="1"/>
</dbReference>
<dbReference type="GO" id="GO:0046872">
    <property type="term" value="F:metal ion binding"/>
    <property type="evidence" value="ECO:0007669"/>
    <property type="project" value="UniProtKB-KW"/>
</dbReference>
<dbReference type="Gene3D" id="3.90.79.10">
    <property type="entry name" value="Nucleoside Triphosphate Pyrophosphohydrolase"/>
    <property type="match status" value="1"/>
</dbReference>
<dbReference type="PANTHER" id="PTHR43758">
    <property type="entry name" value="7,8-DIHYDRO-8-OXOGUANINE TRIPHOSPHATASE"/>
    <property type="match status" value="1"/>
</dbReference>
<evidence type="ECO:0000256" key="4">
    <source>
        <dbReference type="ARBA" id="ARBA00022801"/>
    </source>
</evidence>